<keyword evidence="5" id="KW-1185">Reference proteome</keyword>
<dbReference type="EMBL" id="QWLM01000007">
    <property type="protein sequence ID" value="RHW45940.1"/>
    <property type="molecule type" value="Genomic_DNA"/>
</dbReference>
<name>A0A417Z5E7_9MICO</name>
<organism evidence="3 4">
    <name type="scientific">Dermacoccus abyssi</name>
    <dbReference type="NCBI Taxonomy" id="322596"/>
    <lineage>
        <taxon>Bacteria</taxon>
        <taxon>Bacillati</taxon>
        <taxon>Actinomycetota</taxon>
        <taxon>Actinomycetes</taxon>
        <taxon>Micrococcales</taxon>
        <taxon>Dermacoccaceae</taxon>
        <taxon>Dermacoccus</taxon>
    </lineage>
</organism>
<feature type="region of interest" description="Disordered" evidence="1">
    <location>
        <begin position="83"/>
        <end position="102"/>
    </location>
</feature>
<dbReference type="AlphaFoldDB" id="A0A417Z5E7"/>
<evidence type="ECO:0000256" key="1">
    <source>
        <dbReference type="SAM" id="MobiDB-lite"/>
    </source>
</evidence>
<dbReference type="Proteomes" id="UP000323565">
    <property type="component" value="Chromosome"/>
</dbReference>
<sequence>MATSDRISFDTDASSNVQGDIQSIVARLETLMSERDRQVSTAMSDFQMDGASDEYQHVETRWKNASTEVKGIIALVKSTLSTNDQTATTTQSKTRTAISNIG</sequence>
<reference evidence="3 4" key="1">
    <citation type="submission" date="2018-08" db="EMBL/GenBank/DDBJ databases">
        <title>Whole genome sequence analysis of Dermacoccus abyssi bacteria isolated from Deep Mariana trench Micromonospora spp reveals genes involved in the environmental adaptation and production of secondary metabolites.</title>
        <authorList>
            <person name="Abdel-Mageed W.M."/>
            <person name="Lehri B."/>
            <person name="Nouioui I."/>
            <person name="Goodfellow I."/>
            <person name="Jaspars M."/>
            <person name="Karlyshev A."/>
        </authorList>
    </citation>
    <scope>NUCLEOTIDE SEQUENCE [LARGE SCALE GENOMIC DNA]</scope>
    <source>
        <strain evidence="3 4">MT1.1</strain>
    </source>
</reference>
<evidence type="ECO:0000313" key="2">
    <source>
        <dbReference type="EMBL" id="QEH93751.1"/>
    </source>
</evidence>
<dbReference type="EMBL" id="CP043031">
    <property type="protein sequence ID" value="QEH93751.1"/>
    <property type="molecule type" value="Genomic_DNA"/>
</dbReference>
<evidence type="ECO:0000313" key="5">
    <source>
        <dbReference type="Proteomes" id="UP000323565"/>
    </source>
</evidence>
<dbReference type="NCBIfam" id="NF035935">
    <property type="entry name" value="ESAT6_3"/>
    <property type="match status" value="1"/>
</dbReference>
<dbReference type="SUPFAM" id="SSF140453">
    <property type="entry name" value="EsxAB dimer-like"/>
    <property type="match status" value="1"/>
</dbReference>
<dbReference type="Gene3D" id="1.10.287.1060">
    <property type="entry name" value="ESAT-6-like"/>
    <property type="match status" value="1"/>
</dbReference>
<evidence type="ECO:0000313" key="3">
    <source>
        <dbReference type="EMBL" id="RHW45940.1"/>
    </source>
</evidence>
<gene>
    <name evidence="3" type="ORF">D1832_08050</name>
    <name evidence="2" type="ORF">FV141_09580</name>
</gene>
<accession>A0A417Z5E7</accession>
<dbReference type="InterPro" id="IPR048032">
    <property type="entry name" value="ESAT6-like"/>
</dbReference>
<reference evidence="2 5" key="2">
    <citation type="submission" date="2019-08" db="EMBL/GenBank/DDBJ databases">
        <title>Dermacoccus abyssi strain HZAU 226, whole genome Nanopore sequencing project.</title>
        <authorList>
            <person name="Guo A."/>
            <person name="Zhang X."/>
            <person name="Ruan Y."/>
            <person name="Liu W."/>
            <person name="Chen Q."/>
            <person name="Gu L."/>
        </authorList>
    </citation>
    <scope>NUCLEOTIDE SEQUENCE [LARGE SCALE GENOMIC DNA]</scope>
    <source>
        <strain evidence="2 5">HZAU 226</strain>
    </source>
</reference>
<proteinExistence type="predicted"/>
<evidence type="ECO:0000313" key="4">
    <source>
        <dbReference type="Proteomes" id="UP000285376"/>
    </source>
</evidence>
<evidence type="ECO:0008006" key="6">
    <source>
        <dbReference type="Google" id="ProtNLM"/>
    </source>
</evidence>
<dbReference type="InterPro" id="IPR036689">
    <property type="entry name" value="ESAT-6-like_sf"/>
</dbReference>
<dbReference type="RefSeq" id="WP_118913403.1">
    <property type="nucleotide sequence ID" value="NZ_CBCRVH010000005.1"/>
</dbReference>
<protein>
    <recommendedName>
        <fullName evidence="6">WXG100 family type VII secretion target</fullName>
    </recommendedName>
</protein>
<dbReference type="Proteomes" id="UP000285376">
    <property type="component" value="Unassembled WGS sequence"/>
</dbReference>